<feature type="compositionally biased region" description="Low complexity" evidence="6">
    <location>
        <begin position="14"/>
        <end position="23"/>
    </location>
</feature>
<keyword evidence="4 7" id="KW-1133">Transmembrane helix</keyword>
<evidence type="ECO:0000256" key="6">
    <source>
        <dbReference type="SAM" id="MobiDB-lite"/>
    </source>
</evidence>
<dbReference type="OrthoDB" id="9793824at2"/>
<gene>
    <name evidence="9" type="ORF">N869_00495</name>
</gene>
<feature type="compositionally biased region" description="Pro residues" evidence="6">
    <location>
        <begin position="24"/>
        <end position="36"/>
    </location>
</feature>
<dbReference type="AlphaFoldDB" id="A0A0A0BVZ0"/>
<comment type="subcellular location">
    <subcellularLocation>
        <location evidence="1">Cell membrane</location>
        <topology evidence="1">Multi-pass membrane protein</topology>
    </subcellularLocation>
</comment>
<dbReference type="GO" id="GO:0005886">
    <property type="term" value="C:plasma membrane"/>
    <property type="evidence" value="ECO:0007669"/>
    <property type="project" value="UniProtKB-SubCell"/>
</dbReference>
<comment type="caution">
    <text evidence="9">The sequence shown here is derived from an EMBL/GenBank/DDBJ whole genome shotgun (WGS) entry which is preliminary data.</text>
</comment>
<feature type="compositionally biased region" description="Pro residues" evidence="6">
    <location>
        <begin position="43"/>
        <end position="59"/>
    </location>
</feature>
<dbReference type="Pfam" id="PF06271">
    <property type="entry name" value="RDD"/>
    <property type="match status" value="1"/>
</dbReference>
<feature type="compositionally biased region" description="Basic and acidic residues" evidence="6">
    <location>
        <begin position="1"/>
        <end position="13"/>
    </location>
</feature>
<evidence type="ECO:0000256" key="3">
    <source>
        <dbReference type="ARBA" id="ARBA00022692"/>
    </source>
</evidence>
<evidence type="ECO:0000259" key="8">
    <source>
        <dbReference type="Pfam" id="PF06271"/>
    </source>
</evidence>
<evidence type="ECO:0000256" key="2">
    <source>
        <dbReference type="ARBA" id="ARBA00022475"/>
    </source>
</evidence>
<sequence length="211" mass="22626">MTHTPPEHPEPQHGEPGPQLAQPYPQPYPQPHPQPYPQAGHPYPAPGAPAMQPPGYPHPVPAGPPLAHWGSRVGASLIDGALTTAPLLVGYLVFVGLLVGWADAGDPYASPNPPVAAFVALILGWAGYIAMFIWNRVFRQGRTGRSVGKQLVGLTLIAEATGRPVGAGPAFLRDLVHVVDGFFYIGYLWPLWDEKRQTFADKIMATVVVKG</sequence>
<feature type="transmembrane region" description="Helical" evidence="7">
    <location>
        <begin position="81"/>
        <end position="102"/>
    </location>
</feature>
<keyword evidence="3 7" id="KW-0812">Transmembrane</keyword>
<feature type="transmembrane region" description="Helical" evidence="7">
    <location>
        <begin position="114"/>
        <end position="134"/>
    </location>
</feature>
<dbReference type="PANTHER" id="PTHR36115">
    <property type="entry name" value="PROLINE-RICH ANTIGEN HOMOLOG-RELATED"/>
    <property type="match status" value="1"/>
</dbReference>
<keyword evidence="2" id="KW-1003">Cell membrane</keyword>
<keyword evidence="5 7" id="KW-0472">Membrane</keyword>
<protein>
    <recommendedName>
        <fullName evidence="8">RDD domain-containing protein</fullName>
    </recommendedName>
</protein>
<dbReference type="RefSeq" id="WP_035060896.1">
    <property type="nucleotide sequence ID" value="NZ_AXCZ01000100.1"/>
</dbReference>
<keyword evidence="10" id="KW-1185">Reference proteome</keyword>
<reference evidence="9 10" key="1">
    <citation type="submission" date="2013-08" db="EMBL/GenBank/DDBJ databases">
        <title>Genome sequencing of Cellulomonas bogoriensis 69B4.</title>
        <authorList>
            <person name="Chen F."/>
            <person name="Li Y."/>
            <person name="Wang G."/>
        </authorList>
    </citation>
    <scope>NUCLEOTIDE SEQUENCE [LARGE SCALE GENOMIC DNA]</scope>
    <source>
        <strain evidence="9 10">69B4</strain>
    </source>
</reference>
<proteinExistence type="predicted"/>
<dbReference type="Proteomes" id="UP000054314">
    <property type="component" value="Unassembled WGS sequence"/>
</dbReference>
<dbReference type="EMBL" id="AXCZ01000100">
    <property type="protein sequence ID" value="KGM12101.1"/>
    <property type="molecule type" value="Genomic_DNA"/>
</dbReference>
<organism evidence="9 10">
    <name type="scientific">Cellulomonas bogoriensis 69B4 = DSM 16987</name>
    <dbReference type="NCBI Taxonomy" id="1386082"/>
    <lineage>
        <taxon>Bacteria</taxon>
        <taxon>Bacillati</taxon>
        <taxon>Actinomycetota</taxon>
        <taxon>Actinomycetes</taxon>
        <taxon>Micrococcales</taxon>
        <taxon>Cellulomonadaceae</taxon>
        <taxon>Cellulomonas</taxon>
    </lineage>
</organism>
<name>A0A0A0BVZ0_9CELL</name>
<feature type="domain" description="RDD" evidence="8">
    <location>
        <begin position="66"/>
        <end position="204"/>
    </location>
</feature>
<evidence type="ECO:0000256" key="5">
    <source>
        <dbReference type="ARBA" id="ARBA00023136"/>
    </source>
</evidence>
<evidence type="ECO:0000256" key="7">
    <source>
        <dbReference type="SAM" id="Phobius"/>
    </source>
</evidence>
<evidence type="ECO:0000313" key="9">
    <source>
        <dbReference type="EMBL" id="KGM12101.1"/>
    </source>
</evidence>
<evidence type="ECO:0000256" key="4">
    <source>
        <dbReference type="ARBA" id="ARBA00022989"/>
    </source>
</evidence>
<accession>A0A0A0BVZ0</accession>
<dbReference type="InterPro" id="IPR051791">
    <property type="entry name" value="Pra-immunoreactive"/>
</dbReference>
<evidence type="ECO:0000256" key="1">
    <source>
        <dbReference type="ARBA" id="ARBA00004651"/>
    </source>
</evidence>
<evidence type="ECO:0000313" key="10">
    <source>
        <dbReference type="Proteomes" id="UP000054314"/>
    </source>
</evidence>
<dbReference type="InterPro" id="IPR010432">
    <property type="entry name" value="RDD"/>
</dbReference>
<dbReference type="PANTHER" id="PTHR36115:SF6">
    <property type="entry name" value="PROLINE-RICH ANTIGEN HOMOLOG"/>
    <property type="match status" value="1"/>
</dbReference>
<feature type="region of interest" description="Disordered" evidence="6">
    <location>
        <begin position="1"/>
        <end position="59"/>
    </location>
</feature>